<dbReference type="SUPFAM" id="SSF56112">
    <property type="entry name" value="Protein kinase-like (PK-like)"/>
    <property type="match status" value="1"/>
</dbReference>
<accession>A0A8T0VLP1</accession>
<reference evidence="3" key="1">
    <citation type="submission" date="2020-05" db="EMBL/GenBank/DDBJ databases">
        <title>WGS assembly of Panicum virgatum.</title>
        <authorList>
            <person name="Lovell J.T."/>
            <person name="Jenkins J."/>
            <person name="Shu S."/>
            <person name="Juenger T.E."/>
            <person name="Schmutz J."/>
        </authorList>
    </citation>
    <scope>NUCLEOTIDE SEQUENCE</scope>
    <source>
        <strain evidence="3">AP13</strain>
    </source>
</reference>
<keyword evidence="4" id="KW-1185">Reference proteome</keyword>
<dbReference type="GO" id="GO:0016020">
    <property type="term" value="C:membrane"/>
    <property type="evidence" value="ECO:0007669"/>
    <property type="project" value="GOC"/>
</dbReference>
<gene>
    <name evidence="3" type="ORF">PVAP13_2NG500400</name>
</gene>
<dbReference type="Pfam" id="PF03109">
    <property type="entry name" value="ABC1"/>
    <property type="match status" value="1"/>
</dbReference>
<dbReference type="PANTHER" id="PTHR10566:SF113">
    <property type="entry name" value="PROTEIN ACTIVITY OF BC1 COMPLEX KINASE 7, CHLOROPLASTIC"/>
    <property type="match status" value="1"/>
</dbReference>
<dbReference type="InterPro" id="IPR050154">
    <property type="entry name" value="UbiB_kinase"/>
</dbReference>
<evidence type="ECO:0000256" key="1">
    <source>
        <dbReference type="ARBA" id="ARBA00009670"/>
    </source>
</evidence>
<dbReference type="InterPro" id="IPR011009">
    <property type="entry name" value="Kinase-like_dom_sf"/>
</dbReference>
<name>A0A8T0VLP1_PANVG</name>
<organism evidence="3 4">
    <name type="scientific">Panicum virgatum</name>
    <name type="common">Blackwell switchgrass</name>
    <dbReference type="NCBI Taxonomy" id="38727"/>
    <lineage>
        <taxon>Eukaryota</taxon>
        <taxon>Viridiplantae</taxon>
        <taxon>Streptophyta</taxon>
        <taxon>Embryophyta</taxon>
        <taxon>Tracheophyta</taxon>
        <taxon>Spermatophyta</taxon>
        <taxon>Magnoliopsida</taxon>
        <taxon>Liliopsida</taxon>
        <taxon>Poales</taxon>
        <taxon>Poaceae</taxon>
        <taxon>PACMAD clade</taxon>
        <taxon>Panicoideae</taxon>
        <taxon>Panicodae</taxon>
        <taxon>Paniceae</taxon>
        <taxon>Panicinae</taxon>
        <taxon>Panicum</taxon>
        <taxon>Panicum sect. Hiantes</taxon>
    </lineage>
</organism>
<comment type="caution">
    <text evidence="3">The sequence shown here is derived from an EMBL/GenBank/DDBJ whole genome shotgun (WGS) entry which is preliminary data.</text>
</comment>
<dbReference type="AlphaFoldDB" id="A0A8T0VLP1"/>
<comment type="similarity">
    <text evidence="1">Belongs to the protein kinase superfamily. ADCK protein kinase family.</text>
</comment>
<sequence>MDFNISMFPALGHLWGWLRHCVLDRVPAFSPEKAKAFIKKEMDCSFDIVYKEFEERPIAAASLGQVHRAVLHNGERVAVKVQRPGLKKLYSSSYLGQCQKVLVIYTFGDIYKLPRAMRESLKVPSSEVCYQEAVKGELCRLQDPEGKPPVLMGWWQDQLLLLKIMTQGHLRYNSPSVILLWSAPAVLTFAKYSCANRNAQVHAPS</sequence>
<dbReference type="PANTHER" id="PTHR10566">
    <property type="entry name" value="CHAPERONE-ACTIVITY OF BC1 COMPLEX CABC1 -RELATED"/>
    <property type="match status" value="1"/>
</dbReference>
<dbReference type="GO" id="GO:0046467">
    <property type="term" value="P:membrane lipid biosynthetic process"/>
    <property type="evidence" value="ECO:0007669"/>
    <property type="project" value="TreeGrafter"/>
</dbReference>
<evidence type="ECO:0000259" key="2">
    <source>
        <dbReference type="Pfam" id="PF03109"/>
    </source>
</evidence>
<dbReference type="Proteomes" id="UP000823388">
    <property type="component" value="Chromosome 2N"/>
</dbReference>
<protein>
    <recommendedName>
        <fullName evidence="2">ABC1 atypical kinase-like domain-containing protein</fullName>
    </recommendedName>
</protein>
<feature type="domain" description="ABC1 atypical kinase-like" evidence="2">
    <location>
        <begin position="22"/>
        <end position="93"/>
    </location>
</feature>
<dbReference type="InterPro" id="IPR004147">
    <property type="entry name" value="ABC1_dom"/>
</dbReference>
<evidence type="ECO:0000313" key="4">
    <source>
        <dbReference type="Proteomes" id="UP000823388"/>
    </source>
</evidence>
<dbReference type="GO" id="GO:1901031">
    <property type="term" value="P:regulation of response to reactive oxygen species"/>
    <property type="evidence" value="ECO:0007669"/>
    <property type="project" value="TreeGrafter"/>
</dbReference>
<dbReference type="EMBL" id="CM029040">
    <property type="protein sequence ID" value="KAG2637112.1"/>
    <property type="molecule type" value="Genomic_DNA"/>
</dbReference>
<evidence type="ECO:0000313" key="3">
    <source>
        <dbReference type="EMBL" id="KAG2637112.1"/>
    </source>
</evidence>
<proteinExistence type="inferred from homology"/>